<reference evidence="1" key="1">
    <citation type="submission" date="2023-06" db="EMBL/GenBank/DDBJ databases">
        <title>Genome-scale phylogeny and comparative genomics of the fungal order Sordariales.</title>
        <authorList>
            <consortium name="Lawrence Berkeley National Laboratory"/>
            <person name="Hensen N."/>
            <person name="Bonometti L."/>
            <person name="Westerberg I."/>
            <person name="Brannstrom I.O."/>
            <person name="Guillou S."/>
            <person name="Cros-Aarteil S."/>
            <person name="Calhoun S."/>
            <person name="Haridas S."/>
            <person name="Kuo A."/>
            <person name="Mondo S."/>
            <person name="Pangilinan J."/>
            <person name="Riley R."/>
            <person name="Labutti K."/>
            <person name="Andreopoulos B."/>
            <person name="Lipzen A."/>
            <person name="Chen C."/>
            <person name="Yanf M."/>
            <person name="Daum C."/>
            <person name="Ng V."/>
            <person name="Clum A."/>
            <person name="Steindorff A."/>
            <person name="Ohm R."/>
            <person name="Martin F."/>
            <person name="Silar P."/>
            <person name="Natvig D."/>
            <person name="Lalanne C."/>
            <person name="Gautier V."/>
            <person name="Ament-Velasquez S.L."/>
            <person name="Kruys A."/>
            <person name="Hutchinson M.I."/>
            <person name="Powell A.J."/>
            <person name="Barry K."/>
            <person name="Miller A.N."/>
            <person name="Grigoriev I.V."/>
            <person name="Debuchy R."/>
            <person name="Gladieux P."/>
            <person name="Thoren M.H."/>
            <person name="Johannesson H."/>
        </authorList>
    </citation>
    <scope>NUCLEOTIDE SEQUENCE</scope>
    <source>
        <strain evidence="1">CBS 606.72</strain>
    </source>
</reference>
<proteinExistence type="predicted"/>
<keyword evidence="2" id="KW-1185">Reference proteome</keyword>
<evidence type="ECO:0000313" key="1">
    <source>
        <dbReference type="EMBL" id="KAK0613380.1"/>
    </source>
</evidence>
<evidence type="ECO:0000313" key="2">
    <source>
        <dbReference type="Proteomes" id="UP001175000"/>
    </source>
</evidence>
<dbReference type="EMBL" id="JAULSU010000006">
    <property type="protein sequence ID" value="KAK0613380.1"/>
    <property type="molecule type" value="Genomic_DNA"/>
</dbReference>
<comment type="caution">
    <text evidence="1">The sequence shown here is derived from an EMBL/GenBank/DDBJ whole genome shotgun (WGS) entry which is preliminary data.</text>
</comment>
<dbReference type="AlphaFoldDB" id="A0AA39WDH6"/>
<gene>
    <name evidence="1" type="ORF">B0T14DRAFT_277931</name>
</gene>
<name>A0AA39WDH6_9PEZI</name>
<accession>A0AA39WDH6</accession>
<sequence>MASPAEADLPPRPSISMRTMPMAGLLVDVHGLEELSPFATRITCLWLHHQRLGNKERMADVAARCVAAWNERSRKSKAKGSPERGLIALTFDQRNHGTRLVSDRGNESWNKGNETHAQDMFGIMAGAVVDQGVLM</sequence>
<protein>
    <submittedName>
        <fullName evidence="1">Uncharacterized protein</fullName>
    </submittedName>
</protein>
<dbReference type="Proteomes" id="UP001175000">
    <property type="component" value="Unassembled WGS sequence"/>
</dbReference>
<organism evidence="1 2">
    <name type="scientific">Immersiella caudata</name>
    <dbReference type="NCBI Taxonomy" id="314043"/>
    <lineage>
        <taxon>Eukaryota</taxon>
        <taxon>Fungi</taxon>
        <taxon>Dikarya</taxon>
        <taxon>Ascomycota</taxon>
        <taxon>Pezizomycotina</taxon>
        <taxon>Sordariomycetes</taxon>
        <taxon>Sordariomycetidae</taxon>
        <taxon>Sordariales</taxon>
        <taxon>Lasiosphaeriaceae</taxon>
        <taxon>Immersiella</taxon>
    </lineage>
</organism>